<keyword evidence="4 15" id="KW-0138">CF(0)</keyword>
<keyword evidence="16" id="KW-0175">Coiled coil</keyword>
<evidence type="ECO:0000256" key="5">
    <source>
        <dbReference type="ARBA" id="ARBA00022781"/>
    </source>
</evidence>
<dbReference type="STRING" id="10181.G5BCL0"/>
<evidence type="ECO:0000256" key="16">
    <source>
        <dbReference type="SAM" id="Coils"/>
    </source>
</evidence>
<proteinExistence type="inferred from homology"/>
<evidence type="ECO:0000256" key="4">
    <source>
        <dbReference type="ARBA" id="ARBA00022547"/>
    </source>
</evidence>
<evidence type="ECO:0000256" key="7">
    <source>
        <dbReference type="ARBA" id="ARBA00022990"/>
    </source>
</evidence>
<evidence type="ECO:0000256" key="1">
    <source>
        <dbReference type="ARBA" id="ARBA00004273"/>
    </source>
</evidence>
<reference evidence="17 18" key="1">
    <citation type="journal article" date="2011" name="Nature">
        <title>Genome sequencing reveals insights into physiology and longevity of the naked mole rat.</title>
        <authorList>
            <person name="Kim E.B."/>
            <person name="Fang X."/>
            <person name="Fushan A.A."/>
            <person name="Huang Z."/>
            <person name="Lobanov A.V."/>
            <person name="Han L."/>
            <person name="Marino S.M."/>
            <person name="Sun X."/>
            <person name="Turanov A.A."/>
            <person name="Yang P."/>
            <person name="Yim S.H."/>
            <person name="Zhao X."/>
            <person name="Kasaikina M.V."/>
            <person name="Stoletzki N."/>
            <person name="Peng C."/>
            <person name="Polak P."/>
            <person name="Xiong Z."/>
            <person name="Kiezun A."/>
            <person name="Zhu Y."/>
            <person name="Chen Y."/>
            <person name="Kryukov G.V."/>
            <person name="Zhang Q."/>
            <person name="Peshkin L."/>
            <person name="Yang L."/>
            <person name="Bronson R.T."/>
            <person name="Buffenstein R."/>
            <person name="Wang B."/>
            <person name="Han C."/>
            <person name="Li Q."/>
            <person name="Chen L."/>
            <person name="Zhao W."/>
            <person name="Sunyaev S.R."/>
            <person name="Park T.J."/>
            <person name="Zhang G."/>
            <person name="Wang J."/>
            <person name="Gladyshev V.N."/>
        </authorList>
    </citation>
    <scope>NUCLEOTIDE SEQUENCE [LARGE SCALE GENOMIC DNA]</scope>
</reference>
<feature type="coiled-coil region" evidence="16">
    <location>
        <begin position="41"/>
        <end position="68"/>
    </location>
</feature>
<name>G5BCL0_HETGA</name>
<dbReference type="GO" id="GO:0015986">
    <property type="term" value="P:proton motive force-driven ATP synthesis"/>
    <property type="evidence" value="ECO:0007669"/>
    <property type="project" value="InterPro"/>
</dbReference>
<dbReference type="GO" id="GO:0005743">
    <property type="term" value="C:mitochondrial inner membrane"/>
    <property type="evidence" value="ECO:0007669"/>
    <property type="project" value="UniProtKB-SubCell"/>
</dbReference>
<keyword evidence="5 15" id="KW-0375">Hydrogen ion transport</keyword>
<dbReference type="FunCoup" id="G5BCL0">
    <property type="interactions" value="1265"/>
</dbReference>
<organism evidence="17 18">
    <name type="scientific">Heterocephalus glaber</name>
    <name type="common">Naked mole rat</name>
    <dbReference type="NCBI Taxonomy" id="10181"/>
    <lineage>
        <taxon>Eukaryota</taxon>
        <taxon>Metazoa</taxon>
        <taxon>Chordata</taxon>
        <taxon>Craniata</taxon>
        <taxon>Vertebrata</taxon>
        <taxon>Euteleostomi</taxon>
        <taxon>Mammalia</taxon>
        <taxon>Eutheria</taxon>
        <taxon>Euarchontoglires</taxon>
        <taxon>Glires</taxon>
        <taxon>Rodentia</taxon>
        <taxon>Hystricomorpha</taxon>
        <taxon>Bathyergidae</taxon>
        <taxon>Heterocephalus</taxon>
    </lineage>
</organism>
<evidence type="ECO:0000256" key="9">
    <source>
        <dbReference type="ARBA" id="ARBA00023128"/>
    </source>
</evidence>
<sequence length="117" mass="13053">MSHRSPAEDLQPKSMPSLGRYSALVVGIAYGTKRYSYLKPRAEEERRIAAEEKQRQDELKRIERELAEGTECALRSCMLPGVQEQTAAAKWRRPPCLVHIAVFPRAALDVGGIAVCS</sequence>
<evidence type="ECO:0000313" key="18">
    <source>
        <dbReference type="Proteomes" id="UP000006813"/>
    </source>
</evidence>
<dbReference type="eggNOG" id="KOG4326">
    <property type="taxonomic scope" value="Eukaryota"/>
</dbReference>
<dbReference type="Pfam" id="PF05680">
    <property type="entry name" value="ATP-synt_E"/>
    <property type="match status" value="1"/>
</dbReference>
<evidence type="ECO:0000256" key="14">
    <source>
        <dbReference type="ARBA" id="ARBA00074682"/>
    </source>
</evidence>
<dbReference type="AlphaFoldDB" id="G5BCL0"/>
<dbReference type="InParanoid" id="G5BCL0"/>
<evidence type="ECO:0000256" key="12">
    <source>
        <dbReference type="ARBA" id="ARBA00057306"/>
    </source>
</evidence>
<evidence type="ECO:0000256" key="2">
    <source>
        <dbReference type="ARBA" id="ARBA00007333"/>
    </source>
</evidence>
<evidence type="ECO:0000313" key="17">
    <source>
        <dbReference type="EMBL" id="EHB07021.1"/>
    </source>
</evidence>
<comment type="function">
    <text evidence="12 15">Subunit e, of the mitochondrial membrane ATP synthase complex (F(1)F(0) ATP synthase or Complex V) that produces ATP from ADP in the presence of a proton gradient across the membrane which is generated by electron transport complexes of the respiratory chain. ATP synthase complex consist of a soluble F(1) head domain - the catalytic core - and a membrane F(1) domain - the membrane proton channel. These two domains are linked by a central stalk rotating inside the F(1) region and a stationary peripheral stalk. During catalysis, ATP synthesis in the catalytic domain of F(1) is coupled via a rotary mechanism of the central stalk subunits to proton translocation. In vivo, can only synthesize ATP although its ATP hydrolase activity can be activated artificially in vitro. Part of the complex F(0) domain.</text>
</comment>
<evidence type="ECO:0000256" key="3">
    <source>
        <dbReference type="ARBA" id="ARBA00022448"/>
    </source>
</evidence>
<comment type="subcellular location">
    <subcellularLocation>
        <location evidence="1 15">Mitochondrion inner membrane</location>
    </subcellularLocation>
</comment>
<dbReference type="EMBL" id="JH169543">
    <property type="protein sequence ID" value="EHB07021.1"/>
    <property type="molecule type" value="Genomic_DNA"/>
</dbReference>
<dbReference type="PANTHER" id="PTHR12427:SF1">
    <property type="entry name" value="ATP SYNTHASE SUBUNIT E, MITOCHONDRIAL"/>
    <property type="match status" value="1"/>
</dbReference>
<evidence type="ECO:0000256" key="11">
    <source>
        <dbReference type="ARBA" id="ARBA00023310"/>
    </source>
</evidence>
<keyword evidence="7" id="KW-0007">Acetylation</keyword>
<comment type="similarity">
    <text evidence="2 15">Belongs to the ATPase e subunit family.</text>
</comment>
<evidence type="ECO:0000256" key="6">
    <source>
        <dbReference type="ARBA" id="ARBA00022792"/>
    </source>
</evidence>
<dbReference type="Proteomes" id="UP000006813">
    <property type="component" value="Unassembled WGS sequence"/>
</dbReference>
<dbReference type="InterPro" id="IPR008386">
    <property type="entry name" value="ATP_synth_F0_esu_mt"/>
</dbReference>
<keyword evidence="10" id="KW-0472">Membrane</keyword>
<keyword evidence="3 15" id="KW-0813">Transport</keyword>
<gene>
    <name evidence="17" type="ORF">GW7_18978</name>
</gene>
<protein>
    <recommendedName>
        <fullName evidence="14 15">ATP synthase F(0) complex subunit e, mitochondrial</fullName>
    </recommendedName>
</protein>
<keyword evidence="11 15" id="KW-0066">ATP synthesis</keyword>
<evidence type="ECO:0000256" key="13">
    <source>
        <dbReference type="ARBA" id="ARBA00064647"/>
    </source>
</evidence>
<comment type="subunit">
    <text evidence="13">Component of the ATP synthase complex composed at least of ATP5F1A/subunit alpha, ATP5F1B/subunit beta, ATP5MC1/subunit c (homooctomer), MT-ATP6/subunit a, MT-ATP8/subunit 8, ATP5ME/subunit e, ATP5MF/subunit f, ATP5MG/subunit g, ATP5MK/subunit k, ATP5MJ/subunit j, ATP5F1C/subunit gamma, ATP5F1D/subunit delta, ATP5F1E/subunit epsilon, ATP5PF/subunit F6, ATP5PB/subunit b, ATP5PD/subunit d, ATP5PO/subunit OSCP. ATP synthase complex consists of a soluble F(1) head domain (subunits alpha(3) and beta(3)) - the catalytic core - and a membrane F(0) domain - the membrane proton channel (subunits c, a, 8, e, f, g, k and j). These two domains are linked by a central stalk (subunits gamma, delta, and epsilon) rotating inside the F1 region and a stationary peripheral stalk (subunits F6, b, d, and OSCP).</text>
</comment>
<dbReference type="GO" id="GO:0015078">
    <property type="term" value="F:proton transmembrane transporter activity"/>
    <property type="evidence" value="ECO:0007669"/>
    <property type="project" value="InterPro"/>
</dbReference>
<dbReference type="PANTHER" id="PTHR12427">
    <property type="entry name" value="ATP SYNTHASE E CHAIN, MITOCHONDRIAL"/>
    <property type="match status" value="1"/>
</dbReference>
<comment type="subunit">
    <text evidence="15">F-type ATPases have 2 components, CF(1) - the catalytic core - and CF(0) - the membrane proton channel. CF(1) and CF(0) have multiple subunits.</text>
</comment>
<evidence type="ECO:0000256" key="10">
    <source>
        <dbReference type="ARBA" id="ARBA00023136"/>
    </source>
</evidence>
<evidence type="ECO:0000256" key="15">
    <source>
        <dbReference type="RuleBase" id="RU367005"/>
    </source>
</evidence>
<accession>G5BCL0</accession>
<dbReference type="GO" id="GO:0045259">
    <property type="term" value="C:proton-transporting ATP synthase complex"/>
    <property type="evidence" value="ECO:0007669"/>
    <property type="project" value="UniProtKB-UniRule"/>
</dbReference>
<keyword evidence="9 15" id="KW-0496">Mitochondrion</keyword>
<keyword evidence="6 15" id="KW-0999">Mitochondrion inner membrane</keyword>
<evidence type="ECO:0000256" key="8">
    <source>
        <dbReference type="ARBA" id="ARBA00023065"/>
    </source>
</evidence>
<keyword evidence="8 15" id="KW-0406">Ion transport</keyword>